<organism evidence="1 2">
    <name type="scientific">Paramecium tetraurelia</name>
    <dbReference type="NCBI Taxonomy" id="5888"/>
    <lineage>
        <taxon>Eukaryota</taxon>
        <taxon>Sar</taxon>
        <taxon>Alveolata</taxon>
        <taxon>Ciliophora</taxon>
        <taxon>Intramacronucleata</taxon>
        <taxon>Oligohymenophorea</taxon>
        <taxon>Peniculida</taxon>
        <taxon>Parameciidae</taxon>
        <taxon>Paramecium</taxon>
    </lineage>
</organism>
<name>A0BHX9_PARTE</name>
<sequence>MQQQSQDAEYFKEKGFEFLLRSFKKLKEWNIEQCNIIKGRTQEIAVKKSQDLRSHQKLNFKNTLTHFAFALQILNFPILSMRSVTTVRSLSLVFRESKMRINNAITKFKPYSKNRQSFRTQCHSIANRPQIHRNQRRTDQNTVGLRITRLLQICLTNSINSMKRMNRSNQEIKETRLLFQMNDKLAPHQLKQYMQQLLKRYKRIQSSQELEPNGVGWELKTKSQPYKISDDWVVIREHMLEKK</sequence>
<gene>
    <name evidence="1" type="ORF">GSPATT00029182001</name>
</gene>
<evidence type="ECO:0000313" key="1">
    <source>
        <dbReference type="EMBL" id="CAK58146.1"/>
    </source>
</evidence>
<dbReference type="Proteomes" id="UP000000600">
    <property type="component" value="Unassembled WGS sequence"/>
</dbReference>
<dbReference type="InParanoid" id="A0BHX9"/>
<proteinExistence type="predicted"/>
<reference evidence="1 2" key="1">
    <citation type="journal article" date="2006" name="Nature">
        <title>Global trends of whole-genome duplications revealed by the ciliate Paramecium tetraurelia.</title>
        <authorList>
            <consortium name="Genoscope"/>
            <person name="Aury J.-M."/>
            <person name="Jaillon O."/>
            <person name="Duret L."/>
            <person name="Noel B."/>
            <person name="Jubin C."/>
            <person name="Porcel B.M."/>
            <person name="Segurens B."/>
            <person name="Daubin V."/>
            <person name="Anthouard V."/>
            <person name="Aiach N."/>
            <person name="Arnaiz O."/>
            <person name="Billaut A."/>
            <person name="Beisson J."/>
            <person name="Blanc I."/>
            <person name="Bouhouche K."/>
            <person name="Camara F."/>
            <person name="Duharcourt S."/>
            <person name="Guigo R."/>
            <person name="Gogendeau D."/>
            <person name="Katinka M."/>
            <person name="Keller A.-M."/>
            <person name="Kissmehl R."/>
            <person name="Klotz C."/>
            <person name="Koll F."/>
            <person name="Le Moue A."/>
            <person name="Lepere C."/>
            <person name="Malinsky S."/>
            <person name="Nowacki M."/>
            <person name="Nowak J.K."/>
            <person name="Plattner H."/>
            <person name="Poulain J."/>
            <person name="Ruiz F."/>
            <person name="Serrano V."/>
            <person name="Zagulski M."/>
            <person name="Dessen P."/>
            <person name="Betermier M."/>
            <person name="Weissenbach J."/>
            <person name="Scarpelli C."/>
            <person name="Schachter V."/>
            <person name="Sperling L."/>
            <person name="Meyer E."/>
            <person name="Cohen J."/>
            <person name="Wincker P."/>
        </authorList>
    </citation>
    <scope>NUCLEOTIDE SEQUENCE [LARGE SCALE GENOMIC DNA]</scope>
    <source>
        <strain evidence="1 2">Stock d4-2</strain>
    </source>
</reference>
<dbReference type="GeneID" id="5011328"/>
<dbReference type="EMBL" id="CT867996">
    <property type="protein sequence ID" value="CAK58146.1"/>
    <property type="molecule type" value="Genomic_DNA"/>
</dbReference>
<dbReference type="HOGENOM" id="CLU_1144420_0_0_1"/>
<evidence type="ECO:0000313" key="2">
    <source>
        <dbReference type="Proteomes" id="UP000000600"/>
    </source>
</evidence>
<keyword evidence="2" id="KW-1185">Reference proteome</keyword>
<protein>
    <submittedName>
        <fullName evidence="1">Uncharacterized protein</fullName>
    </submittedName>
</protein>
<dbReference type="AlphaFoldDB" id="A0BHX9"/>
<dbReference type="KEGG" id="ptm:GSPATT00029182001"/>
<dbReference type="RefSeq" id="XP_001425544.1">
    <property type="nucleotide sequence ID" value="XM_001425507.1"/>
</dbReference>
<accession>A0BHX9</accession>